<dbReference type="WBParaSite" id="Minc3s04601g36632">
    <property type="protein sequence ID" value="Minc3s04601g36632"/>
    <property type="gene ID" value="Minc3s04601g36632"/>
</dbReference>
<dbReference type="AlphaFoldDB" id="A0A914N8U9"/>
<organism evidence="2 3">
    <name type="scientific">Meloidogyne incognita</name>
    <name type="common">Southern root-knot nematode worm</name>
    <name type="synonym">Oxyuris incognita</name>
    <dbReference type="NCBI Taxonomy" id="6306"/>
    <lineage>
        <taxon>Eukaryota</taxon>
        <taxon>Metazoa</taxon>
        <taxon>Ecdysozoa</taxon>
        <taxon>Nematoda</taxon>
        <taxon>Chromadorea</taxon>
        <taxon>Rhabditida</taxon>
        <taxon>Tylenchina</taxon>
        <taxon>Tylenchomorpha</taxon>
        <taxon>Tylenchoidea</taxon>
        <taxon>Meloidogynidae</taxon>
        <taxon>Meloidogyninae</taxon>
        <taxon>Meloidogyne</taxon>
        <taxon>Meloidogyne incognita group</taxon>
    </lineage>
</organism>
<proteinExistence type="predicted"/>
<feature type="region of interest" description="Disordered" evidence="1">
    <location>
        <begin position="282"/>
        <end position="320"/>
    </location>
</feature>
<name>A0A914N8U9_MELIC</name>
<dbReference type="Proteomes" id="UP000887563">
    <property type="component" value="Unplaced"/>
</dbReference>
<evidence type="ECO:0000256" key="1">
    <source>
        <dbReference type="SAM" id="MobiDB-lite"/>
    </source>
</evidence>
<sequence length="421" mass="47544">MLADIEHLQLAAPLHLLHVLDRQLYQSIQMAFQMELILFIIHKMHQMAIKTTTNNKINLNKIIIIIPQPIPLYKLVSILLSQHNPLKHKILEKHHKALILEYLQFLRTSTAQIRARKIFPHSRAASTATACSSSLYSSISSNFYNQQQNIDRPRIIEQSPPSINGSNNFNSPIMLMRARNGRIGGSLRYPPSSTPPMARSFPAPPWRNSSINGRKQEEFVKLMNQNDSNIQKLPACCKVMQADVLPEEEERVINRMTQSVLPNHQKTQIQQPRIISQSSTTSLLPKRAPPLLSTQNNQQQFTNRPPPPPYPGNSSVHSINAGQSNKVFDDFRVNGIGQTNNSNKNNNHKVTCSPNIHCNDDNNNNNLIPCDTSTPKSVVDSPNSSIKNFHYQPHTQIVNNNIPSPIEFSRANNVNGLKKVF</sequence>
<evidence type="ECO:0000313" key="3">
    <source>
        <dbReference type="WBParaSite" id="Minc3s04601g36632"/>
    </source>
</evidence>
<keyword evidence="2" id="KW-1185">Reference proteome</keyword>
<evidence type="ECO:0000313" key="2">
    <source>
        <dbReference type="Proteomes" id="UP000887563"/>
    </source>
</evidence>
<accession>A0A914N8U9</accession>
<reference evidence="3" key="1">
    <citation type="submission" date="2022-11" db="UniProtKB">
        <authorList>
            <consortium name="WormBaseParasite"/>
        </authorList>
    </citation>
    <scope>IDENTIFICATION</scope>
</reference>
<protein>
    <submittedName>
        <fullName evidence="3">Uncharacterized protein</fullName>
    </submittedName>
</protein>